<reference evidence="6" key="2">
    <citation type="journal article" date="2016" name="Sci. Rep.">
        <title>Dictyocaulus viviparus genome, variome and transcriptome elucidate lungworm biology and support future intervention.</title>
        <authorList>
            <person name="McNulty S.N."/>
            <person name="Strube C."/>
            <person name="Rosa B.A."/>
            <person name="Martin J.C."/>
            <person name="Tyagi R."/>
            <person name="Choi Y.J."/>
            <person name="Wang Q."/>
            <person name="Hallsworth Pepin K."/>
            <person name="Zhang X."/>
            <person name="Ozersky P."/>
            <person name="Wilson R.K."/>
            <person name="Sternberg P.W."/>
            <person name="Gasser R.B."/>
            <person name="Mitreva M."/>
        </authorList>
    </citation>
    <scope>NUCLEOTIDE SEQUENCE [LARGE SCALE GENOMIC DNA]</scope>
    <source>
        <strain evidence="6">HannoverDv2000</strain>
    </source>
</reference>
<evidence type="ECO:0000259" key="4">
    <source>
        <dbReference type="PROSITE" id="PS50240"/>
    </source>
</evidence>
<reference evidence="5 6" key="1">
    <citation type="submission" date="2013-11" db="EMBL/GenBank/DDBJ databases">
        <title>Draft genome of the bovine lungworm Dictyocaulus viviparus.</title>
        <authorList>
            <person name="Mitreva M."/>
        </authorList>
    </citation>
    <scope>NUCLEOTIDE SEQUENCE [LARGE SCALE GENOMIC DNA]</scope>
    <source>
        <strain evidence="5 6">HannoverDv2000</strain>
    </source>
</reference>
<keyword evidence="1" id="KW-1015">Disulfide bond</keyword>
<protein>
    <submittedName>
        <fullName evidence="5">Trypsin</fullName>
    </submittedName>
</protein>
<accession>A0A0D8XRE1</accession>
<evidence type="ECO:0000256" key="3">
    <source>
        <dbReference type="SAM" id="MobiDB-lite"/>
    </source>
</evidence>
<dbReference type="EMBL" id="KN716316">
    <property type="protein sequence ID" value="KJH47233.1"/>
    <property type="molecule type" value="Genomic_DNA"/>
</dbReference>
<keyword evidence="6" id="KW-1185">Reference proteome</keyword>
<evidence type="ECO:0000313" key="6">
    <source>
        <dbReference type="Proteomes" id="UP000053766"/>
    </source>
</evidence>
<dbReference type="SUPFAM" id="SSF50494">
    <property type="entry name" value="Trypsin-like serine proteases"/>
    <property type="match status" value="1"/>
</dbReference>
<dbReference type="PROSITE" id="PS50240">
    <property type="entry name" value="TRYPSIN_DOM"/>
    <property type="match status" value="1"/>
</dbReference>
<dbReference type="InterPro" id="IPR043504">
    <property type="entry name" value="Peptidase_S1_PA_chymotrypsin"/>
</dbReference>
<dbReference type="InterPro" id="IPR009003">
    <property type="entry name" value="Peptidase_S1_PA"/>
</dbReference>
<proteinExistence type="inferred from homology"/>
<evidence type="ECO:0000313" key="5">
    <source>
        <dbReference type="EMBL" id="KJH47233.1"/>
    </source>
</evidence>
<name>A0A0D8XRE1_DICVI</name>
<sequence length="245" mass="26978">MSDTTKHCSSIDERIQKRSVGGRPAERHEYPWTLVLEGPTQCSAVLISSHHVLTAAHCGADRDYDVPCTGTETNKPYITIGNEKMSIIVATEDSCSLENIGSCTSYGIKTLTIHPDYNPCNGRHDLAVLEITSDISSDKSTPICMPKKDEDIPTRKHGMTAVGFGHNPDHPGVRRMDAVNVTMDGTYADRSLIVTKNDGKSICLKLTWMPSTVLSFLGMQSFFEDVRDSIDWVCEVTGVCPKRNL</sequence>
<dbReference type="STRING" id="29172.A0A0D8XRE1"/>
<dbReference type="InterPro" id="IPR018114">
    <property type="entry name" value="TRYPSIN_HIS"/>
</dbReference>
<gene>
    <name evidence="5" type="ORF">DICVIV_06687</name>
</gene>
<dbReference type="GO" id="GO:0006508">
    <property type="term" value="P:proteolysis"/>
    <property type="evidence" value="ECO:0007669"/>
    <property type="project" value="InterPro"/>
</dbReference>
<evidence type="ECO:0000256" key="1">
    <source>
        <dbReference type="ARBA" id="ARBA00023157"/>
    </source>
</evidence>
<dbReference type="InterPro" id="IPR051487">
    <property type="entry name" value="Ser/Thr_Proteases_Immune/Dev"/>
</dbReference>
<dbReference type="OrthoDB" id="5912168at2759"/>
<dbReference type="PANTHER" id="PTHR24256">
    <property type="entry name" value="TRYPTASE-RELATED"/>
    <property type="match status" value="1"/>
</dbReference>
<evidence type="ECO:0000256" key="2">
    <source>
        <dbReference type="ARBA" id="ARBA00024195"/>
    </source>
</evidence>
<dbReference type="InterPro" id="IPR001254">
    <property type="entry name" value="Trypsin_dom"/>
</dbReference>
<dbReference type="Proteomes" id="UP000053766">
    <property type="component" value="Unassembled WGS sequence"/>
</dbReference>
<comment type="similarity">
    <text evidence="2">Belongs to the peptidase S1 family. CLIP subfamily.</text>
</comment>
<dbReference type="GO" id="GO:0004252">
    <property type="term" value="F:serine-type endopeptidase activity"/>
    <property type="evidence" value="ECO:0007669"/>
    <property type="project" value="InterPro"/>
</dbReference>
<dbReference type="Gene3D" id="2.40.10.10">
    <property type="entry name" value="Trypsin-like serine proteases"/>
    <property type="match status" value="1"/>
</dbReference>
<dbReference type="Pfam" id="PF00089">
    <property type="entry name" value="Trypsin"/>
    <property type="match status" value="1"/>
</dbReference>
<feature type="compositionally biased region" description="Basic and acidic residues" evidence="3">
    <location>
        <begin position="1"/>
        <end position="16"/>
    </location>
</feature>
<feature type="region of interest" description="Disordered" evidence="3">
    <location>
        <begin position="1"/>
        <end position="23"/>
    </location>
</feature>
<feature type="domain" description="Peptidase S1" evidence="4">
    <location>
        <begin position="19"/>
        <end position="238"/>
    </location>
</feature>
<organism evidence="5 6">
    <name type="scientific">Dictyocaulus viviparus</name>
    <name type="common">Bovine lungworm</name>
    <dbReference type="NCBI Taxonomy" id="29172"/>
    <lineage>
        <taxon>Eukaryota</taxon>
        <taxon>Metazoa</taxon>
        <taxon>Ecdysozoa</taxon>
        <taxon>Nematoda</taxon>
        <taxon>Chromadorea</taxon>
        <taxon>Rhabditida</taxon>
        <taxon>Rhabditina</taxon>
        <taxon>Rhabditomorpha</taxon>
        <taxon>Strongyloidea</taxon>
        <taxon>Metastrongylidae</taxon>
        <taxon>Dictyocaulus</taxon>
    </lineage>
</organism>
<dbReference type="PROSITE" id="PS00134">
    <property type="entry name" value="TRYPSIN_HIS"/>
    <property type="match status" value="1"/>
</dbReference>
<dbReference type="SMART" id="SM00020">
    <property type="entry name" value="Tryp_SPc"/>
    <property type="match status" value="1"/>
</dbReference>
<dbReference type="AlphaFoldDB" id="A0A0D8XRE1"/>